<dbReference type="Proteomes" id="UP000521943">
    <property type="component" value="Unassembled WGS sequence"/>
</dbReference>
<protein>
    <recommendedName>
        <fullName evidence="1">DUF7918 domain-containing protein</fullName>
    </recommendedName>
</protein>
<proteinExistence type="predicted"/>
<evidence type="ECO:0000259" key="1">
    <source>
        <dbReference type="Pfam" id="PF25534"/>
    </source>
</evidence>
<keyword evidence="3" id="KW-1185">Reference proteome</keyword>
<organism evidence="2 3">
    <name type="scientific">Ephemerocybe angulata</name>
    <dbReference type="NCBI Taxonomy" id="980116"/>
    <lineage>
        <taxon>Eukaryota</taxon>
        <taxon>Fungi</taxon>
        <taxon>Dikarya</taxon>
        <taxon>Basidiomycota</taxon>
        <taxon>Agaricomycotina</taxon>
        <taxon>Agaricomycetes</taxon>
        <taxon>Agaricomycetidae</taxon>
        <taxon>Agaricales</taxon>
        <taxon>Agaricineae</taxon>
        <taxon>Psathyrellaceae</taxon>
        <taxon>Ephemerocybe</taxon>
    </lineage>
</organism>
<reference evidence="2 3" key="1">
    <citation type="submission" date="2020-07" db="EMBL/GenBank/DDBJ databases">
        <title>Comparative genomics of pyrophilous fungi reveals a link between fire events and developmental genes.</title>
        <authorList>
            <consortium name="DOE Joint Genome Institute"/>
            <person name="Steindorff A.S."/>
            <person name="Carver A."/>
            <person name="Calhoun S."/>
            <person name="Stillman K."/>
            <person name="Liu H."/>
            <person name="Lipzen A."/>
            <person name="Pangilinan J."/>
            <person name="Labutti K."/>
            <person name="Bruns T.D."/>
            <person name="Grigoriev I.V."/>
        </authorList>
    </citation>
    <scope>NUCLEOTIDE SEQUENCE [LARGE SCALE GENOMIC DNA]</scope>
    <source>
        <strain evidence="2 3">CBS 144469</strain>
    </source>
</reference>
<dbReference type="AlphaFoldDB" id="A0A8H6HY79"/>
<dbReference type="EMBL" id="JACGCI010000030">
    <property type="protein sequence ID" value="KAF6755413.1"/>
    <property type="molecule type" value="Genomic_DNA"/>
</dbReference>
<accession>A0A8H6HY79</accession>
<name>A0A8H6HY79_9AGAR</name>
<evidence type="ECO:0000313" key="3">
    <source>
        <dbReference type="Proteomes" id="UP000521943"/>
    </source>
</evidence>
<dbReference type="OrthoDB" id="3029826at2759"/>
<dbReference type="Pfam" id="PF25534">
    <property type="entry name" value="DUF7918"/>
    <property type="match status" value="1"/>
</dbReference>
<gene>
    <name evidence="2" type="ORF">DFP72DRAFT_1067700</name>
</gene>
<sequence length="329" mass="37504">MSVPFYDWYCLRGDVYKVAEQTTTATRRKTRELMPEVLGFKSWIEMEGRVLREFEVENDEATRRAACWVGCQHGKTFRVGVSMPSQPRRPNFVVLISVDGIPQGCFSDPDRCEDVRRPKYIDGQRYGTYVLRSFQFARRGRTYADEHLTSPNVGLGEILVTFYTFDKDQSSTVPKNPRPRLPEGPVAHACDLAKDDLRSCVKLGPPRIDLHAGRSSLEVLTEMEVVCSIAFKYRTMDVLLAKGITCSRAKQDTVFNLGARQQYSDEEEEEEIERELQGLKARVAVLEELRVSKLKASAHIATLQLAEKGRLVEYEWEGHPEVIDGTMEE</sequence>
<evidence type="ECO:0000313" key="2">
    <source>
        <dbReference type="EMBL" id="KAF6755413.1"/>
    </source>
</evidence>
<feature type="domain" description="DUF7918" evidence="1">
    <location>
        <begin position="44"/>
        <end position="244"/>
    </location>
</feature>
<comment type="caution">
    <text evidence="2">The sequence shown here is derived from an EMBL/GenBank/DDBJ whole genome shotgun (WGS) entry which is preliminary data.</text>
</comment>
<dbReference type="InterPro" id="IPR057678">
    <property type="entry name" value="DUF7918"/>
</dbReference>